<name>A0A840LF09_9BURK</name>
<organism evidence="7 8">
    <name type="scientific">Roseateles oligotrophus</name>
    <dbReference type="NCBI Taxonomy" id="1769250"/>
    <lineage>
        <taxon>Bacteria</taxon>
        <taxon>Pseudomonadati</taxon>
        <taxon>Pseudomonadota</taxon>
        <taxon>Betaproteobacteria</taxon>
        <taxon>Burkholderiales</taxon>
        <taxon>Sphaerotilaceae</taxon>
        <taxon>Roseateles</taxon>
    </lineage>
</organism>
<dbReference type="InterPro" id="IPR031982">
    <property type="entry name" value="PilE-like"/>
</dbReference>
<dbReference type="Proteomes" id="UP000562027">
    <property type="component" value="Unassembled WGS sequence"/>
</dbReference>
<dbReference type="RefSeq" id="WP_184301671.1">
    <property type="nucleotide sequence ID" value="NZ_JACHLP010000006.1"/>
</dbReference>
<dbReference type="PRINTS" id="PR00813">
    <property type="entry name" value="BCTERIALGSPG"/>
</dbReference>
<dbReference type="NCBIfam" id="TIGR02532">
    <property type="entry name" value="IV_pilin_GFxxxE"/>
    <property type="match status" value="1"/>
</dbReference>
<keyword evidence="5 6" id="KW-0472">Membrane</keyword>
<evidence type="ECO:0000256" key="5">
    <source>
        <dbReference type="ARBA" id="ARBA00023136"/>
    </source>
</evidence>
<dbReference type="GO" id="GO:0015628">
    <property type="term" value="P:protein secretion by the type II secretion system"/>
    <property type="evidence" value="ECO:0007669"/>
    <property type="project" value="InterPro"/>
</dbReference>
<keyword evidence="3 6" id="KW-0812">Transmembrane</keyword>
<protein>
    <submittedName>
        <fullName evidence="7">Type IV pilus assembly protein PilE</fullName>
    </submittedName>
</protein>
<dbReference type="EMBL" id="JACHLP010000006">
    <property type="protein sequence ID" value="MBB4844778.1"/>
    <property type="molecule type" value="Genomic_DNA"/>
</dbReference>
<dbReference type="PANTHER" id="PTHR30093">
    <property type="entry name" value="GENERAL SECRETION PATHWAY PROTEIN G"/>
    <property type="match status" value="1"/>
</dbReference>
<keyword evidence="2" id="KW-0488">Methylation</keyword>
<dbReference type="SUPFAM" id="SSF54523">
    <property type="entry name" value="Pili subunits"/>
    <property type="match status" value="1"/>
</dbReference>
<dbReference type="PROSITE" id="PS00409">
    <property type="entry name" value="PROKAR_NTER_METHYL"/>
    <property type="match status" value="1"/>
</dbReference>
<dbReference type="Gene3D" id="3.30.700.10">
    <property type="entry name" value="Glycoprotein, Type 4 Pilin"/>
    <property type="match status" value="1"/>
</dbReference>
<comment type="caution">
    <text evidence="7">The sequence shown here is derived from an EMBL/GenBank/DDBJ whole genome shotgun (WGS) entry which is preliminary data.</text>
</comment>
<dbReference type="PANTHER" id="PTHR30093:SF44">
    <property type="entry name" value="TYPE II SECRETION SYSTEM CORE PROTEIN G"/>
    <property type="match status" value="1"/>
</dbReference>
<dbReference type="GO" id="GO:0016020">
    <property type="term" value="C:membrane"/>
    <property type="evidence" value="ECO:0007669"/>
    <property type="project" value="UniProtKB-SubCell"/>
</dbReference>
<dbReference type="GO" id="GO:0015627">
    <property type="term" value="C:type II protein secretion system complex"/>
    <property type="evidence" value="ECO:0007669"/>
    <property type="project" value="InterPro"/>
</dbReference>
<evidence type="ECO:0000256" key="6">
    <source>
        <dbReference type="SAM" id="Phobius"/>
    </source>
</evidence>
<dbReference type="AlphaFoldDB" id="A0A840LF09"/>
<feature type="transmembrane region" description="Helical" evidence="6">
    <location>
        <begin position="12"/>
        <end position="36"/>
    </location>
</feature>
<dbReference type="GO" id="GO:0043683">
    <property type="term" value="P:type IV pilus assembly"/>
    <property type="evidence" value="ECO:0007669"/>
    <property type="project" value="InterPro"/>
</dbReference>
<evidence type="ECO:0000256" key="1">
    <source>
        <dbReference type="ARBA" id="ARBA00004167"/>
    </source>
</evidence>
<evidence type="ECO:0000256" key="3">
    <source>
        <dbReference type="ARBA" id="ARBA00022692"/>
    </source>
</evidence>
<dbReference type="InterPro" id="IPR012902">
    <property type="entry name" value="N_methyl_site"/>
</dbReference>
<evidence type="ECO:0000256" key="4">
    <source>
        <dbReference type="ARBA" id="ARBA00022989"/>
    </source>
</evidence>
<sequence length="153" mass="16138">MRINSSTRRPPANAGFTLVEAMITVAIIAILAAVALPSYRDYTTRGKLTQAYSTLAGLGVSMQQYYQDNRNYTNACAVTGLAAKPPADGNFVYDCPTKTATTFLVNATGVTGSAVEGFTFTLDQNGARATTSVPSGWTSNASCWVRSKSGSCN</sequence>
<comment type="subcellular location">
    <subcellularLocation>
        <location evidence="1">Membrane</location>
        <topology evidence="1">Single-pass membrane protein</topology>
    </subcellularLocation>
</comment>
<gene>
    <name evidence="7" type="ORF">HNP55_003322</name>
</gene>
<dbReference type="InterPro" id="IPR045584">
    <property type="entry name" value="Pilin-like"/>
</dbReference>
<keyword evidence="4 6" id="KW-1133">Transmembrane helix</keyword>
<proteinExistence type="predicted"/>
<evidence type="ECO:0000313" key="8">
    <source>
        <dbReference type="Proteomes" id="UP000562027"/>
    </source>
</evidence>
<evidence type="ECO:0000256" key="2">
    <source>
        <dbReference type="ARBA" id="ARBA00022481"/>
    </source>
</evidence>
<keyword evidence="8" id="KW-1185">Reference proteome</keyword>
<reference evidence="7 8" key="1">
    <citation type="submission" date="2020-08" db="EMBL/GenBank/DDBJ databases">
        <title>Functional genomics of gut bacteria from endangered species of beetles.</title>
        <authorList>
            <person name="Carlos-Shanley C."/>
        </authorList>
    </citation>
    <scope>NUCLEOTIDE SEQUENCE [LARGE SCALE GENOMIC DNA]</scope>
    <source>
        <strain evidence="7 8">S00239</strain>
    </source>
</reference>
<evidence type="ECO:0000313" key="7">
    <source>
        <dbReference type="EMBL" id="MBB4844778.1"/>
    </source>
</evidence>
<dbReference type="Pfam" id="PF16732">
    <property type="entry name" value="ComP_DUS"/>
    <property type="match status" value="1"/>
</dbReference>
<accession>A0A840LF09</accession>
<dbReference type="Pfam" id="PF07963">
    <property type="entry name" value="N_methyl"/>
    <property type="match status" value="1"/>
</dbReference>
<dbReference type="InterPro" id="IPR000983">
    <property type="entry name" value="Bac_GSPG_pilin"/>
</dbReference>